<reference evidence="3" key="1">
    <citation type="journal article" date="2023" name="Int. J. Syst. Evol. Microbiol.">
        <title>Mesoterricola silvestris gen. nov., sp. nov., Mesoterricola sediminis sp. nov., Geothrix oryzae sp. nov., Geothrix edaphica sp. nov., Geothrix rubra sp. nov., and Geothrix limicola sp. nov., six novel members of Acidobacteriota isolated from soils.</title>
        <authorList>
            <person name="Itoh H."/>
            <person name="Sugisawa Y."/>
            <person name="Mise K."/>
            <person name="Xu Z."/>
            <person name="Kuniyasu M."/>
            <person name="Ushijima N."/>
            <person name="Kawano K."/>
            <person name="Kobayashi E."/>
            <person name="Shiratori Y."/>
            <person name="Masuda Y."/>
            <person name="Senoo K."/>
        </authorList>
    </citation>
    <scope>NUCLEOTIDE SEQUENCE [LARGE SCALE GENOMIC DNA]</scope>
    <source>
        <strain evidence="3">W79</strain>
    </source>
</reference>
<gene>
    <name evidence="2" type="ORF">METEAL_11310</name>
</gene>
<dbReference type="KEGG" id="msil:METEAL_11310"/>
<dbReference type="EMBL" id="AP027080">
    <property type="protein sequence ID" value="BDU71957.1"/>
    <property type="molecule type" value="Genomic_DNA"/>
</dbReference>
<accession>A0AA48GQ53</accession>
<dbReference type="AlphaFoldDB" id="A0AA48GQ53"/>
<dbReference type="Pfam" id="PF21880">
    <property type="entry name" value="DUF6916"/>
    <property type="match status" value="1"/>
</dbReference>
<evidence type="ECO:0000313" key="2">
    <source>
        <dbReference type="EMBL" id="BDU71957.1"/>
    </source>
</evidence>
<feature type="domain" description="DUF6916" evidence="1">
    <location>
        <begin position="12"/>
        <end position="93"/>
    </location>
</feature>
<sequence>MHELDLEEAQAGTFRPWVGTSFAFGPEEGPVLDLVLTDVVPHATAHTSGFTLVFQGPPGSPLPQGTHRVRHRDLGAAWIFVVPVGPGTHEAVFNRLATASPLPGRP</sequence>
<dbReference type="InterPro" id="IPR054209">
    <property type="entry name" value="DUF6916"/>
</dbReference>
<evidence type="ECO:0000259" key="1">
    <source>
        <dbReference type="Pfam" id="PF21880"/>
    </source>
</evidence>
<protein>
    <recommendedName>
        <fullName evidence="1">DUF6916 domain-containing protein</fullName>
    </recommendedName>
</protein>
<name>A0AA48GQ53_9BACT</name>
<dbReference type="RefSeq" id="WP_316414859.1">
    <property type="nucleotide sequence ID" value="NZ_AP027080.1"/>
</dbReference>
<evidence type="ECO:0000313" key="3">
    <source>
        <dbReference type="Proteomes" id="UP001238179"/>
    </source>
</evidence>
<proteinExistence type="predicted"/>
<keyword evidence="3" id="KW-1185">Reference proteome</keyword>
<organism evidence="2 3">
    <name type="scientific">Mesoterricola silvestris</name>
    <dbReference type="NCBI Taxonomy" id="2927979"/>
    <lineage>
        <taxon>Bacteria</taxon>
        <taxon>Pseudomonadati</taxon>
        <taxon>Acidobacteriota</taxon>
        <taxon>Holophagae</taxon>
        <taxon>Holophagales</taxon>
        <taxon>Holophagaceae</taxon>
        <taxon>Mesoterricola</taxon>
    </lineage>
</organism>
<dbReference type="Proteomes" id="UP001238179">
    <property type="component" value="Chromosome"/>
</dbReference>